<dbReference type="OrthoDB" id="529194at2759"/>
<dbReference type="Pfam" id="PF05347">
    <property type="entry name" value="Complex1_LYR"/>
    <property type="match status" value="1"/>
</dbReference>
<dbReference type="PANTHER" id="PTHR46749:SF1">
    <property type="entry name" value="COMPLEX III ASSEMBLY FACTOR LYRM7"/>
    <property type="match status" value="1"/>
</dbReference>
<dbReference type="GO" id="GO:0034551">
    <property type="term" value="P:mitochondrial respiratory chain complex III assembly"/>
    <property type="evidence" value="ECO:0007669"/>
    <property type="project" value="InterPro"/>
</dbReference>
<evidence type="ECO:0000256" key="7">
    <source>
        <dbReference type="ARBA" id="ARBA00026165"/>
    </source>
</evidence>
<dbReference type="InParanoid" id="A0A7R8Z209"/>
<dbReference type="CDD" id="cd20267">
    <property type="entry name" value="Complex1_LYR_LYRM7"/>
    <property type="match status" value="1"/>
</dbReference>
<evidence type="ECO:0000313" key="11">
    <source>
        <dbReference type="Proteomes" id="UP000594454"/>
    </source>
</evidence>
<evidence type="ECO:0000256" key="5">
    <source>
        <dbReference type="ARBA" id="ARBA00025430"/>
    </source>
</evidence>
<accession>A0A7R8Z209</accession>
<evidence type="ECO:0000259" key="9">
    <source>
        <dbReference type="Pfam" id="PF05347"/>
    </source>
</evidence>
<reference evidence="10 11" key="1">
    <citation type="submission" date="2020-11" db="EMBL/GenBank/DDBJ databases">
        <authorList>
            <person name="Wallbank WR R."/>
            <person name="Pardo Diaz C."/>
            <person name="Kozak K."/>
            <person name="Martin S."/>
            <person name="Jiggins C."/>
            <person name="Moest M."/>
            <person name="Warren A I."/>
            <person name="Generalovic N T."/>
            <person name="Byers J.R.P. K."/>
            <person name="Montejo-Kovacevich G."/>
            <person name="Yen C E."/>
        </authorList>
    </citation>
    <scope>NUCLEOTIDE SEQUENCE [LARGE SCALE GENOMIC DNA]</scope>
</reference>
<evidence type="ECO:0000313" key="10">
    <source>
        <dbReference type="EMBL" id="CAD7092508.1"/>
    </source>
</evidence>
<dbReference type="GO" id="GO:0005759">
    <property type="term" value="C:mitochondrial matrix"/>
    <property type="evidence" value="ECO:0007669"/>
    <property type="project" value="UniProtKB-SubCell"/>
</dbReference>
<keyword evidence="11" id="KW-1185">Reference proteome</keyword>
<dbReference type="EMBL" id="LR899014">
    <property type="protein sequence ID" value="CAD7092508.1"/>
    <property type="molecule type" value="Genomic_DNA"/>
</dbReference>
<dbReference type="InterPro" id="IPR045298">
    <property type="entry name" value="Complex1_LYR_LYRM7"/>
</dbReference>
<gene>
    <name evidence="10" type="ORF">HERILL_LOCUS14865</name>
</gene>
<feature type="domain" description="Complex 1 LYR protein" evidence="9">
    <location>
        <begin position="6"/>
        <end position="62"/>
    </location>
</feature>
<comment type="subcellular location">
    <subcellularLocation>
        <location evidence="1">Mitochondrion matrix</location>
    </subcellularLocation>
</comment>
<evidence type="ECO:0000256" key="6">
    <source>
        <dbReference type="ARBA" id="ARBA00025809"/>
    </source>
</evidence>
<protein>
    <recommendedName>
        <fullName evidence="7">Complex III assembly factor LYRM7</fullName>
    </recommendedName>
    <alternativeName>
        <fullName evidence="8">LYR motif-containing protein 7</fullName>
    </alternativeName>
</protein>
<evidence type="ECO:0000256" key="4">
    <source>
        <dbReference type="ARBA" id="ARBA00023186"/>
    </source>
</evidence>
<sequence length="118" mass="13681">MSHLRKEVLRQFKNLHRTVQHTFQGDSRAILLTRSQVNEHFQKNKNISDEGEIKKLLKLARDVEVELKTNVVQAVETEPGVFQVRVTEHTPLLDNVMFDENAKLEVRKGAKCCSEKEK</sequence>
<dbReference type="GO" id="GO:0044183">
    <property type="term" value="F:protein folding chaperone"/>
    <property type="evidence" value="ECO:0007669"/>
    <property type="project" value="TreeGrafter"/>
</dbReference>
<dbReference type="OMA" id="TRQYVFH"/>
<name>A0A7R8Z209_HERIL</name>
<keyword evidence="4" id="KW-0143">Chaperone</keyword>
<comment type="subunit">
    <text evidence="6">Interacts with UQCRFS1.</text>
</comment>
<comment type="function">
    <text evidence="5">Assembly factor required for Rieske Fe-S protein UQCRFS1 incorporation into the cytochrome b-c1 (CIII) complex. Functions as a chaperone, binding to this subunit within the mitochondrial matrix and stabilizing it prior to its translocation and insertion into the late CIII dimeric intermediate within the mitochondrial inner membrane.</text>
</comment>
<dbReference type="AlphaFoldDB" id="A0A7R8Z209"/>
<dbReference type="InterPro" id="IPR050435">
    <property type="entry name" value="MZM1/LYRM7"/>
</dbReference>
<comment type="similarity">
    <text evidence="2">Belongs to the complex I LYR family.</text>
</comment>
<dbReference type="Proteomes" id="UP000594454">
    <property type="component" value="Chromosome 6"/>
</dbReference>
<organism evidence="10 11">
    <name type="scientific">Hermetia illucens</name>
    <name type="common">Black soldier fly</name>
    <dbReference type="NCBI Taxonomy" id="343691"/>
    <lineage>
        <taxon>Eukaryota</taxon>
        <taxon>Metazoa</taxon>
        <taxon>Ecdysozoa</taxon>
        <taxon>Arthropoda</taxon>
        <taxon>Hexapoda</taxon>
        <taxon>Insecta</taxon>
        <taxon>Pterygota</taxon>
        <taxon>Neoptera</taxon>
        <taxon>Endopterygota</taxon>
        <taxon>Diptera</taxon>
        <taxon>Brachycera</taxon>
        <taxon>Stratiomyomorpha</taxon>
        <taxon>Stratiomyidae</taxon>
        <taxon>Hermetiinae</taxon>
        <taxon>Hermetia</taxon>
    </lineage>
</organism>
<evidence type="ECO:0000256" key="8">
    <source>
        <dbReference type="ARBA" id="ARBA00031830"/>
    </source>
</evidence>
<dbReference type="PANTHER" id="PTHR46749">
    <property type="entry name" value="COMPLEX III ASSEMBLY FACTOR LYRM7"/>
    <property type="match status" value="1"/>
</dbReference>
<proteinExistence type="inferred from homology"/>
<evidence type="ECO:0000256" key="1">
    <source>
        <dbReference type="ARBA" id="ARBA00004305"/>
    </source>
</evidence>
<evidence type="ECO:0000256" key="3">
    <source>
        <dbReference type="ARBA" id="ARBA00023128"/>
    </source>
</evidence>
<dbReference type="FunCoup" id="A0A7R8Z209">
    <property type="interactions" value="210"/>
</dbReference>
<evidence type="ECO:0000256" key="2">
    <source>
        <dbReference type="ARBA" id="ARBA00009508"/>
    </source>
</evidence>
<dbReference type="InterPro" id="IPR008011">
    <property type="entry name" value="Complex1_LYR_dom"/>
</dbReference>
<keyword evidence="3" id="KW-0496">Mitochondrion</keyword>